<proteinExistence type="predicted"/>
<protein>
    <submittedName>
        <fullName evidence="1">Uncharacterized protein</fullName>
    </submittedName>
</protein>
<keyword evidence="2" id="KW-1185">Reference proteome</keyword>
<comment type="caution">
    <text evidence="1">The sequence shown here is derived from an EMBL/GenBank/DDBJ whole genome shotgun (WGS) entry which is preliminary data.</text>
</comment>
<sequence>MLGEEMRDYPYGRLVPWAGLFKGSLRELGDTQLAFFVLAWRRWKYRLTAEVFELKQTENGAGAIRCWKTTQGQEHCHIPLRLRENHGEKLDSF</sequence>
<dbReference type="AlphaFoldDB" id="A0A8H6N999"/>
<organism evidence="1 2">
    <name type="scientific">Colletotrichum musicola</name>
    <dbReference type="NCBI Taxonomy" id="2175873"/>
    <lineage>
        <taxon>Eukaryota</taxon>
        <taxon>Fungi</taxon>
        <taxon>Dikarya</taxon>
        <taxon>Ascomycota</taxon>
        <taxon>Pezizomycotina</taxon>
        <taxon>Sordariomycetes</taxon>
        <taxon>Hypocreomycetidae</taxon>
        <taxon>Glomerellales</taxon>
        <taxon>Glomerellaceae</taxon>
        <taxon>Colletotrichum</taxon>
        <taxon>Colletotrichum orchidearum species complex</taxon>
    </lineage>
</organism>
<dbReference type="Proteomes" id="UP000639643">
    <property type="component" value="Unassembled WGS sequence"/>
</dbReference>
<evidence type="ECO:0000313" key="2">
    <source>
        <dbReference type="Proteomes" id="UP000639643"/>
    </source>
</evidence>
<reference evidence="1" key="1">
    <citation type="journal article" date="2020" name="Phytopathology">
        <title>Genome Sequence Resources of Colletotrichum truncatum, C. plurivorum, C. musicola, and C. sojae: Four Species Pathogenic to Soybean (Glycine max).</title>
        <authorList>
            <person name="Rogerio F."/>
            <person name="Boufleur T.R."/>
            <person name="Ciampi-Guillardi M."/>
            <person name="Sukno S.A."/>
            <person name="Thon M.R."/>
            <person name="Massola Junior N.S."/>
            <person name="Baroncelli R."/>
        </authorList>
    </citation>
    <scope>NUCLEOTIDE SEQUENCE</scope>
    <source>
        <strain evidence="1">LFN0074</strain>
    </source>
</reference>
<name>A0A8H6N999_9PEZI</name>
<gene>
    <name evidence="1" type="ORF">CMUS01_10029</name>
</gene>
<dbReference type="EMBL" id="WIGM01000447">
    <property type="protein sequence ID" value="KAF6824944.1"/>
    <property type="molecule type" value="Genomic_DNA"/>
</dbReference>
<accession>A0A8H6N999</accession>
<evidence type="ECO:0000313" key="1">
    <source>
        <dbReference type="EMBL" id="KAF6824944.1"/>
    </source>
</evidence>